<keyword evidence="2" id="KW-1185">Reference proteome</keyword>
<dbReference type="RefSeq" id="WP_265263802.1">
    <property type="nucleotide sequence ID" value="NZ_JAIHOM010000027.1"/>
</dbReference>
<comment type="caution">
    <text evidence="1">The sequence shown here is derived from an EMBL/GenBank/DDBJ whole genome shotgun (WGS) entry which is preliminary data.</text>
</comment>
<dbReference type="Proteomes" id="UP001526426">
    <property type="component" value="Unassembled WGS sequence"/>
</dbReference>
<accession>A0ABT3L3I8</accession>
<sequence>MNRFSSEPASNESVMAALVELDGQLMTLAPEEGGQRAAVYLQKAILYLSLGDWQQGAAQFAEIAQLAAAEGESLPLAQALYAQGLALQGLAATDEGGESRSESVLQRAAELFEQLGQQNVAQEIRQSFAPDGLAFQQQVRELSANPEQLQAFLEDSPDVERFFAQVDRALERFGRTIDGLLNNPLLAEIDPETRVDLFCFRAQWYEANEQGEAAQGDWESAIAYAEGLNRPDLLEKIQARQRGQGDLLEDFPSFDPLSALEESLRQGLLPVNDEHLEQAMIALQNNQWQQVLDFAILARKKALVADNPDRYTRYLWACLLMTLAQEGLGDDVGALESLLMCKATLDQSLASASGQQVNQFVEGLEQRWGCSRFEEAKAGFKRKMSERCS</sequence>
<proteinExistence type="predicted"/>
<dbReference type="EMBL" id="JAIHOM010000027">
    <property type="protein sequence ID" value="MCW6036067.1"/>
    <property type="molecule type" value="Genomic_DNA"/>
</dbReference>
<evidence type="ECO:0000313" key="2">
    <source>
        <dbReference type="Proteomes" id="UP001526426"/>
    </source>
</evidence>
<name>A0ABT3L3I8_9CYAN</name>
<organism evidence="1 2">
    <name type="scientific">Spirulina subsalsa FACHB-351</name>
    <dbReference type="NCBI Taxonomy" id="234711"/>
    <lineage>
        <taxon>Bacteria</taxon>
        <taxon>Bacillati</taxon>
        <taxon>Cyanobacteriota</taxon>
        <taxon>Cyanophyceae</taxon>
        <taxon>Spirulinales</taxon>
        <taxon>Spirulinaceae</taxon>
        <taxon>Spirulina</taxon>
    </lineage>
</organism>
<evidence type="ECO:0000313" key="1">
    <source>
        <dbReference type="EMBL" id="MCW6036067.1"/>
    </source>
</evidence>
<dbReference type="SUPFAM" id="SSF48452">
    <property type="entry name" value="TPR-like"/>
    <property type="match status" value="1"/>
</dbReference>
<protein>
    <submittedName>
        <fullName evidence="1">Uncharacterized protein</fullName>
    </submittedName>
</protein>
<gene>
    <name evidence="1" type="ORF">K4A83_07245</name>
</gene>
<reference evidence="1 2" key="1">
    <citation type="submission" date="2021-08" db="EMBL/GenBank/DDBJ databases">
        <title>Draft genome sequence of Spirulina subsalsa with high tolerance to salinity and hype-accumulation of phycocyanin.</title>
        <authorList>
            <person name="Pei H."/>
            <person name="Jiang L."/>
        </authorList>
    </citation>
    <scope>NUCLEOTIDE SEQUENCE [LARGE SCALE GENOMIC DNA]</scope>
    <source>
        <strain evidence="1 2">FACHB-351</strain>
    </source>
</reference>
<dbReference type="InterPro" id="IPR011990">
    <property type="entry name" value="TPR-like_helical_dom_sf"/>
</dbReference>